<dbReference type="Pfam" id="PF01590">
    <property type="entry name" value="GAF"/>
    <property type="match status" value="1"/>
</dbReference>
<dbReference type="Gene3D" id="1.10.287.130">
    <property type="match status" value="1"/>
</dbReference>
<dbReference type="PROSITE" id="PS50109">
    <property type="entry name" value="HIS_KIN"/>
    <property type="match status" value="1"/>
</dbReference>
<dbReference type="Gene3D" id="3.30.565.10">
    <property type="entry name" value="Histidine kinase-like ATPase, C-terminal domain"/>
    <property type="match status" value="1"/>
</dbReference>
<keyword evidence="3" id="KW-0597">Phosphoprotein</keyword>
<dbReference type="Pfam" id="PF02518">
    <property type="entry name" value="HATPase_c"/>
    <property type="match status" value="1"/>
</dbReference>
<dbReference type="InterPro" id="IPR029016">
    <property type="entry name" value="GAF-like_dom_sf"/>
</dbReference>
<dbReference type="InterPro" id="IPR036097">
    <property type="entry name" value="HisK_dim/P_sf"/>
</dbReference>
<dbReference type="Gene3D" id="3.30.450.40">
    <property type="match status" value="1"/>
</dbReference>
<keyword evidence="9" id="KW-1185">Reference proteome</keyword>
<feature type="domain" description="Histidine kinase" evidence="7">
    <location>
        <begin position="349"/>
        <end position="540"/>
    </location>
</feature>
<keyword evidence="5" id="KW-0418">Kinase</keyword>
<dbReference type="Pfam" id="PF00512">
    <property type="entry name" value="HisKA"/>
    <property type="match status" value="1"/>
</dbReference>
<dbReference type="SUPFAM" id="SSF55781">
    <property type="entry name" value="GAF domain-like"/>
    <property type="match status" value="1"/>
</dbReference>
<dbReference type="SMART" id="SM00388">
    <property type="entry name" value="HisKA"/>
    <property type="match status" value="1"/>
</dbReference>
<dbReference type="EC" id="2.7.13.3" evidence="2"/>
<keyword evidence="6" id="KW-0902">Two-component regulatory system</keyword>
<dbReference type="EMBL" id="REFZ01000012">
    <property type="protein sequence ID" value="RQG98865.1"/>
    <property type="molecule type" value="Genomic_DNA"/>
</dbReference>
<dbReference type="GO" id="GO:0000155">
    <property type="term" value="F:phosphorelay sensor kinase activity"/>
    <property type="evidence" value="ECO:0007669"/>
    <property type="project" value="InterPro"/>
</dbReference>
<dbReference type="CDD" id="cd00082">
    <property type="entry name" value="HisKA"/>
    <property type="match status" value="1"/>
</dbReference>
<dbReference type="PRINTS" id="PR00344">
    <property type="entry name" value="BCTRLSENSOR"/>
</dbReference>
<comment type="caution">
    <text evidence="8">The sequence shown here is derived from an EMBL/GenBank/DDBJ whole genome shotgun (WGS) entry which is preliminary data.</text>
</comment>
<dbReference type="Proteomes" id="UP000281431">
    <property type="component" value="Unassembled WGS sequence"/>
</dbReference>
<dbReference type="InterPro" id="IPR003661">
    <property type="entry name" value="HisK_dim/P_dom"/>
</dbReference>
<dbReference type="InterPro" id="IPR050736">
    <property type="entry name" value="Sensor_HK_Regulatory"/>
</dbReference>
<keyword evidence="4" id="KW-0808">Transferase</keyword>
<protein>
    <recommendedName>
        <fullName evidence="2">histidine kinase</fullName>
        <ecNumber evidence="2">2.7.13.3</ecNumber>
    </recommendedName>
</protein>
<dbReference type="InterPro" id="IPR003594">
    <property type="entry name" value="HATPase_dom"/>
</dbReference>
<dbReference type="SUPFAM" id="SSF55874">
    <property type="entry name" value="ATPase domain of HSP90 chaperone/DNA topoisomerase II/histidine kinase"/>
    <property type="match status" value="1"/>
</dbReference>
<evidence type="ECO:0000259" key="7">
    <source>
        <dbReference type="PROSITE" id="PS50109"/>
    </source>
</evidence>
<name>A0A3N6PJS1_NATCH</name>
<proteinExistence type="predicted"/>
<dbReference type="InterPro" id="IPR004358">
    <property type="entry name" value="Sig_transdc_His_kin-like_C"/>
</dbReference>
<evidence type="ECO:0000256" key="1">
    <source>
        <dbReference type="ARBA" id="ARBA00000085"/>
    </source>
</evidence>
<evidence type="ECO:0000256" key="2">
    <source>
        <dbReference type="ARBA" id="ARBA00012438"/>
    </source>
</evidence>
<dbReference type="InterPro" id="IPR036890">
    <property type="entry name" value="HATPase_C_sf"/>
</dbReference>
<dbReference type="PANTHER" id="PTHR43711">
    <property type="entry name" value="TWO-COMPONENT HISTIDINE KINASE"/>
    <property type="match status" value="1"/>
</dbReference>
<evidence type="ECO:0000313" key="8">
    <source>
        <dbReference type="EMBL" id="RQG98865.1"/>
    </source>
</evidence>
<dbReference type="PANTHER" id="PTHR43711:SF1">
    <property type="entry name" value="HISTIDINE KINASE 1"/>
    <property type="match status" value="1"/>
</dbReference>
<evidence type="ECO:0000256" key="4">
    <source>
        <dbReference type="ARBA" id="ARBA00022679"/>
    </source>
</evidence>
<sequence>MSGSSGRAEPRTRGEPTNRSFHVLYADATDDRERIEEAIGRSYTTTTVDSAAEIRDALDHEIDCVVIGDGFDAADVVSMLENVVDVRPTVPVVRFAPTVEPAVCRSMVSLEASAIETYGDRPLDEHAIGRLAARIDEFYHRSISDIREVVFEISRSLMSAAPDETDIEIEWGLQLVGRQLDADRCLVFELEGEALEPTHCWDRRAEHPTDVESIDIGSFPGFETMSKSFDPHAVPPAVDDELDIDVPEGFVGRLGAAERRSDRRVEAKPKEHPYLRERNLESLLAVPIVVDWELEGVLAIEQRIERPWPRSLRQQVRTLGELVGYTLDRERRRRELARQNEHLERFTSVVSHDLRNPLNVLQGYADLVEETEDPAYVEEIVVAAERMETMIDDLLALARQGEHLDERRLDLERTVRAAWNGVETANAVLETRELGTVEGDPGRLQQAFENLFRNAIEHAGPSVRVTVCGTDDGFAVEDDGPGIPAEERDRVVQKGYTGGNGTGLGLSIVTSVVDAHGWSVSVEAADSGGARFEFVTATESERRPERDAR</sequence>
<dbReference type="InterPro" id="IPR005467">
    <property type="entry name" value="His_kinase_dom"/>
</dbReference>
<dbReference type="SUPFAM" id="SSF47384">
    <property type="entry name" value="Homodimeric domain of signal transducing histidine kinase"/>
    <property type="match status" value="1"/>
</dbReference>
<organism evidence="8 9">
    <name type="scientific">Natrarchaeobius chitinivorans</name>
    <dbReference type="NCBI Taxonomy" id="1679083"/>
    <lineage>
        <taxon>Archaea</taxon>
        <taxon>Methanobacteriati</taxon>
        <taxon>Methanobacteriota</taxon>
        <taxon>Stenosarchaea group</taxon>
        <taxon>Halobacteria</taxon>
        <taxon>Halobacteriales</taxon>
        <taxon>Natrialbaceae</taxon>
        <taxon>Natrarchaeobius</taxon>
    </lineage>
</organism>
<dbReference type="SMART" id="SM00387">
    <property type="entry name" value="HATPase_c"/>
    <property type="match status" value="1"/>
</dbReference>
<comment type="catalytic activity">
    <reaction evidence="1">
        <text>ATP + protein L-histidine = ADP + protein N-phospho-L-histidine.</text>
        <dbReference type="EC" id="2.7.13.3"/>
    </reaction>
</comment>
<dbReference type="CDD" id="cd00075">
    <property type="entry name" value="HATPase"/>
    <property type="match status" value="1"/>
</dbReference>
<evidence type="ECO:0000256" key="3">
    <source>
        <dbReference type="ARBA" id="ARBA00022553"/>
    </source>
</evidence>
<dbReference type="InterPro" id="IPR003018">
    <property type="entry name" value="GAF"/>
</dbReference>
<dbReference type="AlphaFoldDB" id="A0A3N6PJS1"/>
<evidence type="ECO:0000256" key="5">
    <source>
        <dbReference type="ARBA" id="ARBA00022777"/>
    </source>
</evidence>
<evidence type="ECO:0000256" key="6">
    <source>
        <dbReference type="ARBA" id="ARBA00023012"/>
    </source>
</evidence>
<dbReference type="OrthoDB" id="8127at2157"/>
<accession>A0A3N6PJS1</accession>
<reference evidence="8 9" key="1">
    <citation type="submission" date="2018-10" db="EMBL/GenBank/DDBJ databases">
        <title>Natrarchaeobius chitinivorans gen. nov., sp. nov., and Natrarchaeobius haloalkaliphilus sp. nov., alkaliphilic, chitin-utilizing haloarchaea from hypersaline alkaline lakes.</title>
        <authorList>
            <person name="Sorokin D.Y."/>
            <person name="Elcheninov A.G."/>
            <person name="Kostrikina N.A."/>
            <person name="Bale N.J."/>
            <person name="Sinninghe Damste J.S."/>
            <person name="Khijniak T.V."/>
            <person name="Kublanov I.V."/>
            <person name="Toshchakov S.V."/>
        </authorList>
    </citation>
    <scope>NUCLEOTIDE SEQUENCE [LARGE SCALE GENOMIC DNA]</scope>
    <source>
        <strain evidence="8 9">AArcht7</strain>
    </source>
</reference>
<evidence type="ECO:0000313" key="9">
    <source>
        <dbReference type="Proteomes" id="UP000281431"/>
    </source>
</evidence>
<gene>
    <name evidence="8" type="ORF">EA472_16475</name>
</gene>